<dbReference type="OrthoDB" id="1223654at2"/>
<protein>
    <submittedName>
        <fullName evidence="1">Carboxypeptidase-like regulatory domain-containing protein</fullName>
    </submittedName>
</protein>
<proteinExistence type="predicted"/>
<organism evidence="1 2">
    <name type="scientific">Lacibacter luteus</name>
    <dbReference type="NCBI Taxonomy" id="2508719"/>
    <lineage>
        <taxon>Bacteria</taxon>
        <taxon>Pseudomonadati</taxon>
        <taxon>Bacteroidota</taxon>
        <taxon>Chitinophagia</taxon>
        <taxon>Chitinophagales</taxon>
        <taxon>Chitinophagaceae</taxon>
        <taxon>Lacibacter</taxon>
    </lineage>
</organism>
<dbReference type="RefSeq" id="WP_129129662.1">
    <property type="nucleotide sequence ID" value="NZ_SDHW01000001.1"/>
</dbReference>
<keyword evidence="1" id="KW-0121">Carboxypeptidase</keyword>
<evidence type="ECO:0000313" key="2">
    <source>
        <dbReference type="Proteomes" id="UP000290204"/>
    </source>
</evidence>
<evidence type="ECO:0000313" key="1">
    <source>
        <dbReference type="EMBL" id="RXK62291.1"/>
    </source>
</evidence>
<name>A0A4Q1CNK3_9BACT</name>
<keyword evidence="2" id="KW-1185">Reference proteome</keyword>
<gene>
    <name evidence="1" type="ORF">ESA94_04575</name>
</gene>
<keyword evidence="1" id="KW-0645">Protease</keyword>
<dbReference type="Proteomes" id="UP000290204">
    <property type="component" value="Unassembled WGS sequence"/>
</dbReference>
<dbReference type="AlphaFoldDB" id="A0A4Q1CNK3"/>
<dbReference type="SUPFAM" id="SSF49464">
    <property type="entry name" value="Carboxypeptidase regulatory domain-like"/>
    <property type="match status" value="1"/>
</dbReference>
<dbReference type="Gene3D" id="2.60.40.1120">
    <property type="entry name" value="Carboxypeptidase-like, regulatory domain"/>
    <property type="match status" value="1"/>
</dbReference>
<dbReference type="EMBL" id="SDHW01000001">
    <property type="protein sequence ID" value="RXK62291.1"/>
    <property type="molecule type" value="Genomic_DNA"/>
</dbReference>
<sequence length="382" mass="43862">MHFLRTFIIILFLLPLCNCLYAQSFFIRGTVVDGDTGQPLANASVFINNSTSGTVTNTAGEFQLGPFAPGEYEVVASFVGYHNILYVANLHSASLKIKFEMGRKEQQMRELLILPSETRMRYLEIFKHTLLGQTNAAARAKIKNLKDVQFTAGRSSNEIIAYCDTTLVVDNPELGYVVNFDLVDFYFNRSTGESRFFGYTRFFDKDTDGETKRRWTRRRRQTYEGSSMHFFRSLVNKNLKQDGFNMQNVYRKEMKREPGAGTTITIQSSGISSMDMAVPVTEDSILHVYSDSGYRIYQLKIADWLRVLYNKNTALKNEMTKNRIITGQLRDITVSGVRPVKPPVPLLVDYRGRLLTAMSFYYDGMWMYERLANMLPEDYVPE</sequence>
<accession>A0A4Q1CNK3</accession>
<comment type="caution">
    <text evidence="1">The sequence shown here is derived from an EMBL/GenBank/DDBJ whole genome shotgun (WGS) entry which is preliminary data.</text>
</comment>
<reference evidence="1 2" key="1">
    <citation type="submission" date="2019-01" db="EMBL/GenBank/DDBJ databases">
        <title>Lacibacter sp. strain TTM-7.</title>
        <authorList>
            <person name="Chen W.-M."/>
        </authorList>
    </citation>
    <scope>NUCLEOTIDE SEQUENCE [LARGE SCALE GENOMIC DNA]</scope>
    <source>
        <strain evidence="1 2">TTM-7</strain>
    </source>
</reference>
<dbReference type="Pfam" id="PF13715">
    <property type="entry name" value="CarbopepD_reg_2"/>
    <property type="match status" value="1"/>
</dbReference>
<keyword evidence="1" id="KW-0378">Hydrolase</keyword>
<dbReference type="GO" id="GO:0004180">
    <property type="term" value="F:carboxypeptidase activity"/>
    <property type="evidence" value="ECO:0007669"/>
    <property type="project" value="UniProtKB-KW"/>
</dbReference>
<dbReference type="InterPro" id="IPR008969">
    <property type="entry name" value="CarboxyPept-like_regulatory"/>
</dbReference>